<keyword evidence="10" id="KW-0732">Signal</keyword>
<keyword evidence="8 9" id="KW-0472">Membrane</keyword>
<keyword evidence="5 9" id="KW-0653">Protein transport</keyword>
<protein>
    <recommendedName>
        <fullName evidence="9">Protein YIF1</fullName>
    </recommendedName>
</protein>
<dbReference type="PANTHER" id="PTHR14083">
    <property type="entry name" value="YIP1 INTERACTING FACTOR HOMOLOG YIF1 PROTEIN"/>
    <property type="match status" value="1"/>
</dbReference>
<evidence type="ECO:0000256" key="1">
    <source>
        <dbReference type="ARBA" id="ARBA00009727"/>
    </source>
</evidence>
<dbReference type="AlphaFoldDB" id="A0A224YT89"/>
<evidence type="ECO:0000256" key="8">
    <source>
        <dbReference type="ARBA" id="ARBA00023136"/>
    </source>
</evidence>
<evidence type="ECO:0000256" key="5">
    <source>
        <dbReference type="ARBA" id="ARBA00022927"/>
    </source>
</evidence>
<dbReference type="GO" id="GO:0015031">
    <property type="term" value="P:protein transport"/>
    <property type="evidence" value="ECO:0007669"/>
    <property type="project" value="UniProtKB-KW"/>
</dbReference>
<dbReference type="GO" id="GO:0005793">
    <property type="term" value="C:endoplasmic reticulum-Golgi intermediate compartment"/>
    <property type="evidence" value="ECO:0007669"/>
    <property type="project" value="UniProtKB-UniRule"/>
</dbReference>
<dbReference type="PANTHER" id="PTHR14083:SF0">
    <property type="entry name" value="YIP1D-INTERACTING FACTOR 1, ISOFORM C"/>
    <property type="match status" value="1"/>
</dbReference>
<reference evidence="11" key="1">
    <citation type="journal article" date="2017" name="Parasit. Vectors">
        <title>Sialotranscriptomics of Rhipicephalus zambeziensis reveals intricate expression profiles of secretory proteins and suggests tight temporal transcriptional regulation during blood-feeding.</title>
        <authorList>
            <person name="de Castro M.H."/>
            <person name="de Klerk D."/>
            <person name="Pienaar R."/>
            <person name="Rees D.J.G."/>
            <person name="Mans B.J."/>
        </authorList>
    </citation>
    <scope>NUCLEOTIDE SEQUENCE</scope>
    <source>
        <tissue evidence="11">Salivary glands</tissue>
    </source>
</reference>
<evidence type="ECO:0000256" key="6">
    <source>
        <dbReference type="ARBA" id="ARBA00022989"/>
    </source>
</evidence>
<accession>A0A224YT89</accession>
<dbReference type="GO" id="GO:0006888">
    <property type="term" value="P:endoplasmic reticulum to Golgi vesicle-mediated transport"/>
    <property type="evidence" value="ECO:0007669"/>
    <property type="project" value="UniProtKB-UniRule"/>
</dbReference>
<dbReference type="GO" id="GO:0030134">
    <property type="term" value="C:COPII-coated ER to Golgi transport vesicle"/>
    <property type="evidence" value="ECO:0007669"/>
    <property type="project" value="TreeGrafter"/>
</dbReference>
<keyword evidence="4 9" id="KW-0256">Endoplasmic reticulum</keyword>
<dbReference type="GO" id="GO:0000139">
    <property type="term" value="C:Golgi membrane"/>
    <property type="evidence" value="ECO:0007669"/>
    <property type="project" value="UniProtKB-SubCell"/>
</dbReference>
<keyword evidence="6 9" id="KW-1133">Transmembrane helix</keyword>
<comment type="caution">
    <text evidence="9">Lacks conserved residue(s) required for the propagation of feature annotation.</text>
</comment>
<evidence type="ECO:0000256" key="4">
    <source>
        <dbReference type="ARBA" id="ARBA00022824"/>
    </source>
</evidence>
<feature type="chain" id="PRO_5012149421" description="Protein YIF1" evidence="10">
    <location>
        <begin position="34"/>
        <end position="100"/>
    </location>
</feature>
<sequence>MITTQQKTSTCDAFLFSSIWWSFLALQLSLSECSPPRCSIAKLSALRRFTPERLGLQASSALMWLTLEVLAIWLATYILSIRSSLRVLDLVAFSSYKFVG</sequence>
<comment type="function">
    <text evidence="9">Has a role in transport between endoplasmic reticulum and Golgi.</text>
</comment>
<keyword evidence="7 9" id="KW-0333">Golgi apparatus</keyword>
<evidence type="ECO:0000256" key="2">
    <source>
        <dbReference type="ARBA" id="ARBA00022448"/>
    </source>
</evidence>
<dbReference type="Pfam" id="PF03878">
    <property type="entry name" value="YIF1"/>
    <property type="match status" value="1"/>
</dbReference>
<feature type="transmembrane region" description="Helical" evidence="9">
    <location>
        <begin position="55"/>
        <end position="79"/>
    </location>
</feature>
<feature type="signal peptide" evidence="10">
    <location>
        <begin position="1"/>
        <end position="33"/>
    </location>
</feature>
<evidence type="ECO:0000256" key="9">
    <source>
        <dbReference type="RuleBase" id="RU368073"/>
    </source>
</evidence>
<comment type="subcellular location">
    <subcellularLocation>
        <location evidence="9">Endoplasmic reticulum membrane</location>
        <topology evidence="9">Multi-pass membrane protein</topology>
    </subcellularLocation>
    <subcellularLocation>
        <location evidence="9">Golgi apparatus membrane</location>
        <topology evidence="9">Multi-pass membrane protein</topology>
    </subcellularLocation>
</comment>
<proteinExistence type="inferred from homology"/>
<evidence type="ECO:0000256" key="7">
    <source>
        <dbReference type="ARBA" id="ARBA00023034"/>
    </source>
</evidence>
<evidence type="ECO:0000256" key="10">
    <source>
        <dbReference type="SAM" id="SignalP"/>
    </source>
</evidence>
<keyword evidence="2 9" id="KW-0813">Transport</keyword>
<dbReference type="InterPro" id="IPR005578">
    <property type="entry name" value="Yif1_fam"/>
</dbReference>
<comment type="similarity">
    <text evidence="1 9">Belongs to the YIF1 family.</text>
</comment>
<evidence type="ECO:0000313" key="11">
    <source>
        <dbReference type="EMBL" id="MAA20796.1"/>
    </source>
</evidence>
<organism evidence="11">
    <name type="scientific">Rhipicephalus zambeziensis</name>
    <dbReference type="NCBI Taxonomy" id="60191"/>
    <lineage>
        <taxon>Eukaryota</taxon>
        <taxon>Metazoa</taxon>
        <taxon>Ecdysozoa</taxon>
        <taxon>Arthropoda</taxon>
        <taxon>Chelicerata</taxon>
        <taxon>Arachnida</taxon>
        <taxon>Acari</taxon>
        <taxon>Parasitiformes</taxon>
        <taxon>Ixodida</taxon>
        <taxon>Ixodoidea</taxon>
        <taxon>Ixodidae</taxon>
        <taxon>Rhipicephalinae</taxon>
        <taxon>Rhipicephalus</taxon>
        <taxon>Rhipicephalus</taxon>
    </lineage>
</organism>
<keyword evidence="3 9" id="KW-0812">Transmembrane</keyword>
<evidence type="ECO:0000256" key="3">
    <source>
        <dbReference type="ARBA" id="ARBA00022692"/>
    </source>
</evidence>
<dbReference type="GO" id="GO:0005789">
    <property type="term" value="C:endoplasmic reticulum membrane"/>
    <property type="evidence" value="ECO:0007669"/>
    <property type="project" value="UniProtKB-SubCell"/>
</dbReference>
<name>A0A224YT89_9ACAR</name>
<dbReference type="EMBL" id="GFPF01009650">
    <property type="protein sequence ID" value="MAA20796.1"/>
    <property type="molecule type" value="Transcribed_RNA"/>
</dbReference>